<accession>R3W7Z8</accession>
<sequence length="99" mass="12230">MTKIRIIDRSRFEWKINNFSHFTKIYEFVEEKETIALRLYYLESMNINKICDLVQYPKPKRLERLFKQFEIHYCWEGPFEYSGKNGLLFQKLQLDKLNI</sequence>
<gene>
    <name evidence="1" type="ORF">UC7_02957</name>
</gene>
<dbReference type="AlphaFoldDB" id="R3W7Z8"/>
<dbReference type="STRING" id="317735.RU98_GL000130"/>
<reference evidence="1 2" key="1">
    <citation type="submission" date="2013-02" db="EMBL/GenBank/DDBJ databases">
        <title>The Genome Sequence of Enterococcus caccae BAA-1240.</title>
        <authorList>
            <consortium name="The Broad Institute Genome Sequencing Platform"/>
            <consortium name="The Broad Institute Genome Sequencing Center for Infectious Disease"/>
            <person name="Earl A.M."/>
            <person name="Gilmore M.S."/>
            <person name="Lebreton F."/>
            <person name="Walker B."/>
            <person name="Young S.K."/>
            <person name="Zeng Q."/>
            <person name="Gargeya S."/>
            <person name="Fitzgerald M."/>
            <person name="Haas B."/>
            <person name="Abouelleil A."/>
            <person name="Alvarado L."/>
            <person name="Arachchi H.M."/>
            <person name="Berlin A.M."/>
            <person name="Chapman S.B."/>
            <person name="Dewar J."/>
            <person name="Goldberg J."/>
            <person name="Griggs A."/>
            <person name="Gujja S."/>
            <person name="Hansen M."/>
            <person name="Howarth C."/>
            <person name="Imamovic A."/>
            <person name="Larimer J."/>
            <person name="McCowan C."/>
            <person name="Murphy C."/>
            <person name="Neiman D."/>
            <person name="Pearson M."/>
            <person name="Priest M."/>
            <person name="Roberts A."/>
            <person name="Saif S."/>
            <person name="Shea T."/>
            <person name="Sisk P."/>
            <person name="Sykes S."/>
            <person name="Wortman J."/>
            <person name="Nusbaum C."/>
            <person name="Birren B."/>
        </authorList>
    </citation>
    <scope>NUCLEOTIDE SEQUENCE [LARGE SCALE GENOMIC DNA]</scope>
    <source>
        <strain evidence="1 2">ATCC BAA-1240</strain>
    </source>
</reference>
<organism evidence="1 2">
    <name type="scientific">Enterococcus caccae ATCC BAA-1240</name>
    <dbReference type="NCBI Taxonomy" id="1158612"/>
    <lineage>
        <taxon>Bacteria</taxon>
        <taxon>Bacillati</taxon>
        <taxon>Bacillota</taxon>
        <taxon>Bacilli</taxon>
        <taxon>Lactobacillales</taxon>
        <taxon>Enterococcaceae</taxon>
        <taxon>Enterococcus</taxon>
    </lineage>
</organism>
<comment type="caution">
    <text evidence="1">The sequence shown here is derived from an EMBL/GenBank/DDBJ whole genome shotgun (WGS) entry which is preliminary data.</text>
</comment>
<evidence type="ECO:0000313" key="2">
    <source>
        <dbReference type="Proteomes" id="UP000013840"/>
    </source>
</evidence>
<name>R3W7Z8_9ENTE</name>
<dbReference type="Proteomes" id="UP000013840">
    <property type="component" value="Unassembled WGS sequence"/>
</dbReference>
<dbReference type="PATRIC" id="fig|1158612.3.peg.2924"/>
<protein>
    <submittedName>
        <fullName evidence="1">Uncharacterized protein</fullName>
    </submittedName>
</protein>
<dbReference type="RefSeq" id="WP_010773036.1">
    <property type="nucleotide sequence ID" value="NZ_KB946335.1"/>
</dbReference>
<evidence type="ECO:0000313" key="1">
    <source>
        <dbReference type="EMBL" id="EOL43627.1"/>
    </source>
</evidence>
<dbReference type="EMBL" id="AJAU01000022">
    <property type="protein sequence ID" value="EOL43627.1"/>
    <property type="molecule type" value="Genomic_DNA"/>
</dbReference>
<proteinExistence type="predicted"/>
<keyword evidence="2" id="KW-1185">Reference proteome</keyword>